<dbReference type="Gene3D" id="3.40.50.261">
    <property type="entry name" value="Succinyl-CoA synthetase domains"/>
    <property type="match status" value="1"/>
</dbReference>
<gene>
    <name evidence="5" type="ORF">KME25_09945</name>
</gene>
<dbReference type="GO" id="GO:0042709">
    <property type="term" value="C:succinate-CoA ligase complex"/>
    <property type="evidence" value="ECO:0007669"/>
    <property type="project" value="TreeGrafter"/>
</dbReference>
<evidence type="ECO:0000256" key="1">
    <source>
        <dbReference type="ARBA" id="ARBA00022598"/>
    </source>
</evidence>
<dbReference type="PANTHER" id="PTHR11815">
    <property type="entry name" value="SUCCINYL-COA SYNTHETASE BETA CHAIN"/>
    <property type="match status" value="1"/>
</dbReference>
<dbReference type="EMBL" id="JAHHIF010000010">
    <property type="protein sequence ID" value="MBW4544746.1"/>
    <property type="molecule type" value="Genomic_DNA"/>
</dbReference>
<dbReference type="InterPro" id="IPR013650">
    <property type="entry name" value="ATP-grasp_succ-CoA_synth-type"/>
</dbReference>
<proteinExistence type="predicted"/>
<keyword evidence="2 3" id="KW-0547">Nucleotide-binding</keyword>
<dbReference type="GO" id="GO:0046872">
    <property type="term" value="F:metal ion binding"/>
    <property type="evidence" value="ECO:0007669"/>
    <property type="project" value="InterPro"/>
</dbReference>
<dbReference type="Gene3D" id="3.30.470.20">
    <property type="entry name" value="ATP-grasp fold, B domain"/>
    <property type="match status" value="1"/>
</dbReference>
<sequence>MDLLEYQAKALFREIGIPVLPSQRIDHPRDLKRLEIPYPVVLKSQVPTGGRGRAGGIRFVENTIDAIAAARAIFNLSILGQYPQVLLAESRYNAEQEFFLAVILDYTLGRPVLLGSSRGGVNVQAVIEHLQRVVVDQEFSPFYARRLVLKMGLQGNLIESVSGIVQKMYQLFVEKDLDLVEINPLGISSTGEMMALDGKIIANDNALGRHSELATLVSTSSDSKIEQQLPTKSLTELNWTDGDGNIGILCNGTCLAAATLDLIYRAKGKPATCLIVNGYASWDLQSTSSPVQQLQGALQQLTSNDGIKVVLVNILSSPAASEEVAEVIANYLLSHLGETSVLNEADRTEKAIAMTSRFRQERSDGSRLSLQRTASQPQLPQFIIRVVGGNFNTVKEDLVNMPVHWIDNLDEAVAKAISLATAAIKKA</sequence>
<evidence type="ECO:0000313" key="6">
    <source>
        <dbReference type="Proteomes" id="UP000753908"/>
    </source>
</evidence>
<keyword evidence="1 5" id="KW-0436">Ligase</keyword>
<protein>
    <submittedName>
        <fullName evidence="5">Acetate--CoA ligase family protein</fullName>
    </submittedName>
</protein>
<dbReference type="PIRSF" id="PIRSF001554">
    <property type="entry name" value="SucCS_beta"/>
    <property type="match status" value="1"/>
</dbReference>
<dbReference type="PROSITE" id="PS50975">
    <property type="entry name" value="ATP_GRASP"/>
    <property type="match status" value="1"/>
</dbReference>
<dbReference type="Proteomes" id="UP000753908">
    <property type="component" value="Unassembled WGS sequence"/>
</dbReference>
<dbReference type="GO" id="GO:0004775">
    <property type="term" value="F:succinate-CoA ligase (ADP-forming) activity"/>
    <property type="evidence" value="ECO:0007669"/>
    <property type="project" value="TreeGrafter"/>
</dbReference>
<dbReference type="GO" id="GO:0006099">
    <property type="term" value="P:tricarboxylic acid cycle"/>
    <property type="evidence" value="ECO:0007669"/>
    <property type="project" value="InterPro"/>
</dbReference>
<dbReference type="GO" id="GO:0006104">
    <property type="term" value="P:succinyl-CoA metabolic process"/>
    <property type="evidence" value="ECO:0007669"/>
    <property type="project" value="TreeGrafter"/>
</dbReference>
<evidence type="ECO:0000256" key="3">
    <source>
        <dbReference type="PROSITE-ProRule" id="PRU00409"/>
    </source>
</evidence>
<dbReference type="GO" id="GO:0005524">
    <property type="term" value="F:ATP binding"/>
    <property type="evidence" value="ECO:0007669"/>
    <property type="project" value="UniProtKB-UniRule"/>
</dbReference>
<dbReference type="InterPro" id="IPR005809">
    <property type="entry name" value="Succ_CoA_ligase-like_bsu"/>
</dbReference>
<name>A0A951PJH7_9CYAN</name>
<dbReference type="GO" id="GO:0005829">
    <property type="term" value="C:cytosol"/>
    <property type="evidence" value="ECO:0007669"/>
    <property type="project" value="TreeGrafter"/>
</dbReference>
<accession>A0A951PJH7</accession>
<dbReference type="InterPro" id="IPR013815">
    <property type="entry name" value="ATP_grasp_subdomain_1"/>
</dbReference>
<reference evidence="5" key="2">
    <citation type="journal article" date="2022" name="Microbiol. Resour. Announc.">
        <title>Metagenome Sequencing to Explore Phylogenomics of Terrestrial Cyanobacteria.</title>
        <authorList>
            <person name="Ward R.D."/>
            <person name="Stajich J.E."/>
            <person name="Johansen J.R."/>
            <person name="Huntemann M."/>
            <person name="Clum A."/>
            <person name="Foster B."/>
            <person name="Foster B."/>
            <person name="Roux S."/>
            <person name="Palaniappan K."/>
            <person name="Varghese N."/>
            <person name="Mukherjee S."/>
            <person name="Reddy T.B.K."/>
            <person name="Daum C."/>
            <person name="Copeland A."/>
            <person name="Chen I.A."/>
            <person name="Ivanova N.N."/>
            <person name="Kyrpides N.C."/>
            <person name="Shapiro N."/>
            <person name="Eloe-Fadrosh E.A."/>
            <person name="Pietrasiak N."/>
        </authorList>
    </citation>
    <scope>NUCLEOTIDE SEQUENCE</scope>
    <source>
        <strain evidence="5">CPER-KK1</strain>
    </source>
</reference>
<dbReference type="Gene3D" id="3.30.1490.20">
    <property type="entry name" value="ATP-grasp fold, A domain"/>
    <property type="match status" value="1"/>
</dbReference>
<feature type="domain" description="ATP-grasp" evidence="4">
    <location>
        <begin position="9"/>
        <end position="215"/>
    </location>
</feature>
<evidence type="ECO:0000313" key="5">
    <source>
        <dbReference type="EMBL" id="MBW4544746.1"/>
    </source>
</evidence>
<keyword evidence="3" id="KW-0067">ATP-binding</keyword>
<dbReference type="Pfam" id="PF08442">
    <property type="entry name" value="ATP-grasp_2"/>
    <property type="match status" value="1"/>
</dbReference>
<evidence type="ECO:0000256" key="2">
    <source>
        <dbReference type="ARBA" id="ARBA00022741"/>
    </source>
</evidence>
<dbReference type="InterPro" id="IPR011761">
    <property type="entry name" value="ATP-grasp"/>
</dbReference>
<reference evidence="5" key="1">
    <citation type="submission" date="2021-05" db="EMBL/GenBank/DDBJ databases">
        <authorList>
            <person name="Pietrasiak N."/>
            <person name="Ward R."/>
            <person name="Stajich J.E."/>
            <person name="Kurbessoian T."/>
        </authorList>
    </citation>
    <scope>NUCLEOTIDE SEQUENCE</scope>
    <source>
        <strain evidence="5">CPER-KK1</strain>
    </source>
</reference>
<dbReference type="SUPFAM" id="SSF56059">
    <property type="entry name" value="Glutathione synthetase ATP-binding domain-like"/>
    <property type="match status" value="1"/>
</dbReference>
<dbReference type="SUPFAM" id="SSF52210">
    <property type="entry name" value="Succinyl-CoA synthetase domains"/>
    <property type="match status" value="1"/>
</dbReference>
<evidence type="ECO:0000259" key="4">
    <source>
        <dbReference type="PROSITE" id="PS50975"/>
    </source>
</evidence>
<dbReference type="PANTHER" id="PTHR11815:SF10">
    <property type="entry name" value="SUCCINATE--COA LIGASE [GDP-FORMING] SUBUNIT BETA, MITOCHONDRIAL"/>
    <property type="match status" value="1"/>
</dbReference>
<organism evidence="5 6">
    <name type="scientific">Symplocastrum torsivum CPER-KK1</name>
    <dbReference type="NCBI Taxonomy" id="450513"/>
    <lineage>
        <taxon>Bacteria</taxon>
        <taxon>Bacillati</taxon>
        <taxon>Cyanobacteriota</taxon>
        <taxon>Cyanophyceae</taxon>
        <taxon>Oscillatoriophycideae</taxon>
        <taxon>Oscillatoriales</taxon>
        <taxon>Microcoleaceae</taxon>
        <taxon>Symplocastrum</taxon>
    </lineage>
</organism>
<dbReference type="AlphaFoldDB" id="A0A951PJH7"/>
<dbReference type="InterPro" id="IPR016102">
    <property type="entry name" value="Succinyl-CoA_synth-like"/>
</dbReference>
<comment type="caution">
    <text evidence="5">The sequence shown here is derived from an EMBL/GenBank/DDBJ whole genome shotgun (WGS) entry which is preliminary data.</text>
</comment>